<dbReference type="OrthoDB" id="124945at2759"/>
<dbReference type="Proteomes" id="UP000237271">
    <property type="component" value="Unassembled WGS sequence"/>
</dbReference>
<keyword evidence="1" id="KW-1133">Transmembrane helix</keyword>
<proteinExistence type="predicted"/>
<dbReference type="AlphaFoldDB" id="A0A2P4YR29"/>
<feature type="transmembrane region" description="Helical" evidence="1">
    <location>
        <begin position="108"/>
        <end position="130"/>
    </location>
</feature>
<organism evidence="2 3">
    <name type="scientific">Phytophthora palmivora</name>
    <dbReference type="NCBI Taxonomy" id="4796"/>
    <lineage>
        <taxon>Eukaryota</taxon>
        <taxon>Sar</taxon>
        <taxon>Stramenopiles</taxon>
        <taxon>Oomycota</taxon>
        <taxon>Peronosporomycetes</taxon>
        <taxon>Peronosporales</taxon>
        <taxon>Peronosporaceae</taxon>
        <taxon>Phytophthora</taxon>
    </lineage>
</organism>
<evidence type="ECO:0000256" key="1">
    <source>
        <dbReference type="SAM" id="Phobius"/>
    </source>
</evidence>
<evidence type="ECO:0000313" key="3">
    <source>
        <dbReference type="Proteomes" id="UP000237271"/>
    </source>
</evidence>
<keyword evidence="3" id="KW-1185">Reference proteome</keyword>
<gene>
    <name evidence="2" type="ORF">PHPALM_1925</name>
</gene>
<keyword evidence="1" id="KW-0812">Transmembrane</keyword>
<name>A0A2P4YR29_9STRA</name>
<reference evidence="2 3" key="1">
    <citation type="journal article" date="2017" name="Genome Biol. Evol.">
        <title>Phytophthora megakarya and P. palmivora, closely related causal agents of cacao black pod rot, underwent increases in genome sizes and gene numbers by different mechanisms.</title>
        <authorList>
            <person name="Ali S.S."/>
            <person name="Shao J."/>
            <person name="Lary D.J."/>
            <person name="Kronmiller B."/>
            <person name="Shen D."/>
            <person name="Strem M.D."/>
            <person name="Amoako-Attah I."/>
            <person name="Akrofi A.Y."/>
            <person name="Begoude B.A."/>
            <person name="Ten Hoopen G.M."/>
            <person name="Coulibaly K."/>
            <person name="Kebe B.I."/>
            <person name="Melnick R.L."/>
            <person name="Guiltinan M.J."/>
            <person name="Tyler B.M."/>
            <person name="Meinhardt L.W."/>
            <person name="Bailey B.A."/>
        </authorList>
    </citation>
    <scope>NUCLEOTIDE SEQUENCE [LARGE SCALE GENOMIC DNA]</scope>
    <source>
        <strain evidence="3">sbr112.9</strain>
    </source>
</reference>
<accession>A0A2P4YR29</accession>
<keyword evidence="1" id="KW-0472">Membrane</keyword>
<comment type="caution">
    <text evidence="2">The sequence shown here is derived from an EMBL/GenBank/DDBJ whole genome shotgun (WGS) entry which is preliminary data.</text>
</comment>
<dbReference type="EMBL" id="NCKW01000587">
    <property type="protein sequence ID" value="POM80261.1"/>
    <property type="molecule type" value="Genomic_DNA"/>
</dbReference>
<evidence type="ECO:0000313" key="2">
    <source>
        <dbReference type="EMBL" id="POM80261.1"/>
    </source>
</evidence>
<protein>
    <submittedName>
        <fullName evidence="2">Nicotinate-nucleotide pyrophosphorylase</fullName>
    </submittedName>
</protein>
<sequence length="131" mass="13926">MSLFKKKPDVAKVIKENPVLAKTLSNNPALAKSFQNNLQLSKSFQAVQKDKQVVDKIKSFEKTPAASKLKDALGKNPRGLTEKFVTKLGAAFHAVFYKSNGVVASVNVGIAFSIGLVLLVTVVGGATLLVG</sequence>